<proteinExistence type="predicted"/>
<feature type="transmembrane region" description="Helical" evidence="1">
    <location>
        <begin position="20"/>
        <end position="42"/>
    </location>
</feature>
<evidence type="ECO:0000256" key="1">
    <source>
        <dbReference type="SAM" id="Phobius"/>
    </source>
</evidence>
<feature type="transmembrane region" description="Helical" evidence="1">
    <location>
        <begin position="48"/>
        <end position="69"/>
    </location>
</feature>
<evidence type="ECO:0008006" key="4">
    <source>
        <dbReference type="Google" id="ProtNLM"/>
    </source>
</evidence>
<comment type="caution">
    <text evidence="2">The sequence shown here is derived from an EMBL/GenBank/DDBJ whole genome shotgun (WGS) entry which is preliminary data.</text>
</comment>
<name>A0ABP9GTZ8_9ACTN</name>
<sequence length="204" mass="21645">MTHLRPEATANDYARRMLPWTPAFIAVFAVVPPMGTALFSPFAGSGPIALVPAVLLGLAVDAGLAAVLASKVRRMFTQTTVAASPTGVELRDRMGFVVRLRWADITGVGTVEDDRGPSIRDVSPDAGRTLAAKAPAVRTQGIIGWGHRWLPHSTPAHLRNHLAQQPRDAAGREPVAVSFSAAGPANSANPLLAQLRHYRPDLVG</sequence>
<organism evidence="2 3">
    <name type="scientific">Streptomonospora halophila</name>
    <dbReference type="NCBI Taxonomy" id="427369"/>
    <lineage>
        <taxon>Bacteria</taxon>
        <taxon>Bacillati</taxon>
        <taxon>Actinomycetota</taxon>
        <taxon>Actinomycetes</taxon>
        <taxon>Streptosporangiales</taxon>
        <taxon>Nocardiopsidaceae</taxon>
        <taxon>Streptomonospora</taxon>
    </lineage>
</organism>
<gene>
    <name evidence="2" type="ORF">GCM10023224_42140</name>
</gene>
<keyword evidence="3" id="KW-1185">Reference proteome</keyword>
<accession>A0ABP9GTZ8</accession>
<protein>
    <recommendedName>
        <fullName evidence="4">PH domain-containing protein</fullName>
    </recommendedName>
</protein>
<dbReference type="EMBL" id="BAABIK010000028">
    <property type="protein sequence ID" value="GAA4952926.1"/>
    <property type="molecule type" value="Genomic_DNA"/>
</dbReference>
<dbReference type="RefSeq" id="WP_345558345.1">
    <property type="nucleotide sequence ID" value="NZ_BAABIK010000028.1"/>
</dbReference>
<reference evidence="3" key="1">
    <citation type="journal article" date="2019" name="Int. J. Syst. Evol. Microbiol.">
        <title>The Global Catalogue of Microorganisms (GCM) 10K type strain sequencing project: providing services to taxonomists for standard genome sequencing and annotation.</title>
        <authorList>
            <consortium name="The Broad Institute Genomics Platform"/>
            <consortium name="The Broad Institute Genome Sequencing Center for Infectious Disease"/>
            <person name="Wu L."/>
            <person name="Ma J."/>
        </authorList>
    </citation>
    <scope>NUCLEOTIDE SEQUENCE [LARGE SCALE GENOMIC DNA]</scope>
    <source>
        <strain evidence="3">JCM 18123</strain>
    </source>
</reference>
<keyword evidence="1" id="KW-0472">Membrane</keyword>
<keyword evidence="1" id="KW-0812">Transmembrane</keyword>
<keyword evidence="1" id="KW-1133">Transmembrane helix</keyword>
<evidence type="ECO:0000313" key="3">
    <source>
        <dbReference type="Proteomes" id="UP001499993"/>
    </source>
</evidence>
<dbReference type="Proteomes" id="UP001499993">
    <property type="component" value="Unassembled WGS sequence"/>
</dbReference>
<evidence type="ECO:0000313" key="2">
    <source>
        <dbReference type="EMBL" id="GAA4952926.1"/>
    </source>
</evidence>